<keyword evidence="2" id="KW-1185">Reference proteome</keyword>
<evidence type="ECO:0000313" key="1">
    <source>
        <dbReference type="EMBL" id="GFO67191.1"/>
    </source>
</evidence>
<accession>A0A6V8N416</accession>
<gene>
    <name evidence="1" type="ORF">GMLC_07700</name>
</gene>
<reference evidence="2" key="1">
    <citation type="submission" date="2020-06" db="EMBL/GenBank/DDBJ databases">
        <title>Draft genomic sequecing of Geomonas sp. Red745.</title>
        <authorList>
            <person name="Itoh H."/>
            <person name="Xu Z.X."/>
            <person name="Ushijima N."/>
            <person name="Masuda Y."/>
            <person name="Shiratori Y."/>
            <person name="Senoo K."/>
        </authorList>
    </citation>
    <scope>NUCLEOTIDE SEQUENCE [LARGE SCALE GENOMIC DNA]</scope>
    <source>
        <strain evidence="2">Red745</strain>
    </source>
</reference>
<evidence type="ECO:0000313" key="2">
    <source>
        <dbReference type="Proteomes" id="UP000587586"/>
    </source>
</evidence>
<protein>
    <submittedName>
        <fullName evidence="1">Uncharacterized protein</fullName>
    </submittedName>
</protein>
<sequence>MPLSCVAEFSRVSPKTVYRKIDFIHRQCLLFASNRERRLPSMTLDRMYICVDRMDHIINWSNRADKRNITIQAVGSADLKTGYVLALHVNYDDTLSKDEIALAAIECADHEKQPPFRRFARLWLPEEYEKAVTVAKGDIPSTKGMTSLDDWIETVYAAAVARGDIEQPDSPRSEWQPPGRGLLVHAEYTLYAHFLYLKNLLAGVGKVRFFLDQESGIRAACLSAFADQVLAKDCDAFYVSISKGVTKERALALVGESQRRLNEYVAECGYEDLYLQEQRRQYLKDKMHTLWSAKGKWGDRWLEYPFPNMAEPEKRVCYLTSLKKDWFDYEDEHLANLLLKATLHPIDRFFMQTRRKTSMLERPITSSSVSGRKWYGYSAYDPAMAAKTLEIYRVYYNFIKKGDDGKTPAIRMGLAKGPCSVEDIIYYSPEA</sequence>
<comment type="caution">
    <text evidence="1">The sequence shown here is derived from an EMBL/GenBank/DDBJ whole genome shotgun (WGS) entry which is preliminary data.</text>
</comment>
<dbReference type="EMBL" id="BLXZ01000001">
    <property type="protein sequence ID" value="GFO67191.1"/>
    <property type="molecule type" value="Genomic_DNA"/>
</dbReference>
<dbReference type="Proteomes" id="UP000587586">
    <property type="component" value="Unassembled WGS sequence"/>
</dbReference>
<name>A0A6V8N416_9BACT</name>
<organism evidence="1 2">
    <name type="scientific">Geomonas limicola</name>
    <dbReference type="NCBI Taxonomy" id="2740186"/>
    <lineage>
        <taxon>Bacteria</taxon>
        <taxon>Pseudomonadati</taxon>
        <taxon>Thermodesulfobacteriota</taxon>
        <taxon>Desulfuromonadia</taxon>
        <taxon>Geobacterales</taxon>
        <taxon>Geobacteraceae</taxon>
        <taxon>Geomonas</taxon>
    </lineage>
</organism>
<dbReference type="AlphaFoldDB" id="A0A6V8N416"/>
<proteinExistence type="predicted"/>